<keyword evidence="2" id="KW-0732">Signal</keyword>
<feature type="region of interest" description="Disordered" evidence="1">
    <location>
        <begin position="135"/>
        <end position="155"/>
    </location>
</feature>
<gene>
    <name evidence="3" type="ORF">Nocox_13055</name>
</gene>
<accession>A0ABX8U0I2</accession>
<proteinExistence type="predicted"/>
<name>A0ABX8U0I2_9ACTN</name>
<feature type="chain" id="PRO_5046995841" description="Secreted protein" evidence="2">
    <location>
        <begin position="23"/>
        <end position="155"/>
    </location>
</feature>
<protein>
    <recommendedName>
        <fullName evidence="5">Secreted protein</fullName>
    </recommendedName>
</protein>
<dbReference type="Proteomes" id="UP000824681">
    <property type="component" value="Chromosome"/>
</dbReference>
<evidence type="ECO:0000313" key="4">
    <source>
        <dbReference type="Proteomes" id="UP000824681"/>
    </source>
</evidence>
<sequence>MKRPLLAALAAGCLTLTAPATASASASAGIDVRTYRISYLQYPETGKARAQLRNITVTWRRDRADKRVWVTVSAQLRDSGPGDGHCARMTLLADSGYFALGKTTVKECNGVWQTRSLASEPGNFELGTQLLLQTNPNGSWTSRNLTNPWDPSPGR</sequence>
<evidence type="ECO:0008006" key="5">
    <source>
        <dbReference type="Google" id="ProtNLM"/>
    </source>
</evidence>
<organism evidence="3 4">
    <name type="scientific">Nonomuraea coxensis DSM 45129</name>
    <dbReference type="NCBI Taxonomy" id="1122611"/>
    <lineage>
        <taxon>Bacteria</taxon>
        <taxon>Bacillati</taxon>
        <taxon>Actinomycetota</taxon>
        <taxon>Actinomycetes</taxon>
        <taxon>Streptosporangiales</taxon>
        <taxon>Streptosporangiaceae</taxon>
        <taxon>Nonomuraea</taxon>
    </lineage>
</organism>
<evidence type="ECO:0000313" key="3">
    <source>
        <dbReference type="EMBL" id="QYC40229.1"/>
    </source>
</evidence>
<dbReference type="RefSeq" id="WP_020544642.1">
    <property type="nucleotide sequence ID" value="NZ_CP068985.1"/>
</dbReference>
<evidence type="ECO:0000256" key="1">
    <source>
        <dbReference type="SAM" id="MobiDB-lite"/>
    </source>
</evidence>
<feature type="compositionally biased region" description="Polar residues" evidence="1">
    <location>
        <begin position="135"/>
        <end position="149"/>
    </location>
</feature>
<evidence type="ECO:0000256" key="2">
    <source>
        <dbReference type="SAM" id="SignalP"/>
    </source>
</evidence>
<feature type="signal peptide" evidence="2">
    <location>
        <begin position="1"/>
        <end position="22"/>
    </location>
</feature>
<keyword evidence="4" id="KW-1185">Reference proteome</keyword>
<reference evidence="3 4" key="1">
    <citation type="journal article" date="2021" name="ACS Chem. Biol.">
        <title>Genomic-Led Discovery of a Novel Glycopeptide Antibiotic by Nonomuraea coxensis DSM 45129.</title>
        <authorList>
            <person name="Yushchuk O."/>
            <person name="Vior N.M."/>
            <person name="Andreo-Vidal A."/>
            <person name="Berini F."/>
            <person name="Ruckert C."/>
            <person name="Busche T."/>
            <person name="Binda E."/>
            <person name="Kalinowski J."/>
            <person name="Truman A.W."/>
            <person name="Marinelli F."/>
        </authorList>
    </citation>
    <scope>NUCLEOTIDE SEQUENCE [LARGE SCALE GENOMIC DNA]</scope>
    <source>
        <strain evidence="3 4">DSM 45129</strain>
    </source>
</reference>
<dbReference type="EMBL" id="CP068985">
    <property type="protein sequence ID" value="QYC40229.1"/>
    <property type="molecule type" value="Genomic_DNA"/>
</dbReference>